<evidence type="ECO:0000256" key="1">
    <source>
        <dbReference type="SAM" id="Phobius"/>
    </source>
</evidence>
<feature type="transmembrane region" description="Helical" evidence="1">
    <location>
        <begin position="41"/>
        <end position="66"/>
    </location>
</feature>
<name>A0A367YWQ8_9ACTN</name>
<dbReference type="Proteomes" id="UP000252770">
    <property type="component" value="Unassembled WGS sequence"/>
</dbReference>
<keyword evidence="3" id="KW-1185">Reference proteome</keyword>
<dbReference type="EMBL" id="QOUI01000006">
    <property type="protein sequence ID" value="RCK69381.1"/>
    <property type="molecule type" value="Genomic_DNA"/>
</dbReference>
<keyword evidence="1" id="KW-0812">Transmembrane</keyword>
<feature type="transmembrane region" description="Helical" evidence="1">
    <location>
        <begin position="78"/>
        <end position="100"/>
    </location>
</feature>
<protein>
    <submittedName>
        <fullName evidence="2">Uncharacterized protein</fullName>
    </submittedName>
</protein>
<dbReference type="RefSeq" id="WP_114126699.1">
    <property type="nucleotide sequence ID" value="NZ_QOUI01000006.1"/>
</dbReference>
<reference evidence="2 3" key="1">
    <citation type="submission" date="2018-07" db="EMBL/GenBank/DDBJ databases">
        <title>Desertimonas flava gen. nov. sp. nov.</title>
        <authorList>
            <person name="Liu S."/>
        </authorList>
    </citation>
    <scope>NUCLEOTIDE SEQUENCE [LARGE SCALE GENOMIC DNA]</scope>
    <source>
        <strain evidence="2 3">16Sb5-5</strain>
    </source>
</reference>
<accession>A0A367YWQ8</accession>
<keyword evidence="1" id="KW-0472">Membrane</keyword>
<sequence>MTTGTATPRPRRLAGGAGAAVLLSTVLAVVGLVVMDDRTGGLGLAVVLVPVGLVAVAVGIAGWALLRATTAPVGAARTVLGLVLAAGAVGVLLLIALSGFSAQPGTGA</sequence>
<dbReference type="AlphaFoldDB" id="A0A367YWQ8"/>
<organism evidence="2 3">
    <name type="scientific">Desertihabitans brevis</name>
    <dbReference type="NCBI Taxonomy" id="2268447"/>
    <lineage>
        <taxon>Bacteria</taxon>
        <taxon>Bacillati</taxon>
        <taxon>Actinomycetota</taxon>
        <taxon>Actinomycetes</taxon>
        <taxon>Propionibacteriales</taxon>
        <taxon>Propionibacteriaceae</taxon>
        <taxon>Desertihabitans</taxon>
    </lineage>
</organism>
<evidence type="ECO:0000313" key="2">
    <source>
        <dbReference type="EMBL" id="RCK69381.1"/>
    </source>
</evidence>
<gene>
    <name evidence="2" type="ORF">DT076_10835</name>
</gene>
<keyword evidence="1" id="KW-1133">Transmembrane helix</keyword>
<feature type="transmembrane region" description="Helical" evidence="1">
    <location>
        <begin position="12"/>
        <end position="35"/>
    </location>
</feature>
<comment type="caution">
    <text evidence="2">The sequence shown here is derived from an EMBL/GenBank/DDBJ whole genome shotgun (WGS) entry which is preliminary data.</text>
</comment>
<evidence type="ECO:0000313" key="3">
    <source>
        <dbReference type="Proteomes" id="UP000252770"/>
    </source>
</evidence>
<proteinExistence type="predicted"/>